<dbReference type="EMBL" id="JAGMUV010000028">
    <property type="protein sequence ID" value="KAH7117531.1"/>
    <property type="molecule type" value="Genomic_DNA"/>
</dbReference>
<organism evidence="2 3">
    <name type="scientific">Dactylonectria macrodidyma</name>
    <dbReference type="NCBI Taxonomy" id="307937"/>
    <lineage>
        <taxon>Eukaryota</taxon>
        <taxon>Fungi</taxon>
        <taxon>Dikarya</taxon>
        <taxon>Ascomycota</taxon>
        <taxon>Pezizomycotina</taxon>
        <taxon>Sordariomycetes</taxon>
        <taxon>Hypocreomycetidae</taxon>
        <taxon>Hypocreales</taxon>
        <taxon>Nectriaceae</taxon>
        <taxon>Dactylonectria</taxon>
    </lineage>
</organism>
<evidence type="ECO:0000256" key="1">
    <source>
        <dbReference type="SAM" id="MobiDB-lite"/>
    </source>
</evidence>
<sequence>MKYSRSRDATLTLRNLALAERRAPKRTDGNAGLSPPNERSGTQPTSPEKLRQLHAARRLFRESLSQPHVVLGTPIPPTQQSTRRFRALAPSPPVQPTAVWLTDRPTQTGPFGLSVWVCRGSRSVGLGLPDFRAWSD</sequence>
<feature type="compositionally biased region" description="Basic and acidic residues" evidence="1">
    <location>
        <begin position="19"/>
        <end position="28"/>
    </location>
</feature>
<proteinExistence type="predicted"/>
<dbReference type="AlphaFoldDB" id="A0A9P9DE37"/>
<evidence type="ECO:0000313" key="2">
    <source>
        <dbReference type="EMBL" id="KAH7117531.1"/>
    </source>
</evidence>
<feature type="region of interest" description="Disordered" evidence="1">
    <location>
        <begin position="85"/>
        <end position="104"/>
    </location>
</feature>
<keyword evidence="3" id="KW-1185">Reference proteome</keyword>
<evidence type="ECO:0000313" key="3">
    <source>
        <dbReference type="Proteomes" id="UP000738349"/>
    </source>
</evidence>
<gene>
    <name evidence="2" type="ORF">EDB81DRAFT_245975</name>
</gene>
<dbReference type="OrthoDB" id="5027807at2759"/>
<feature type="region of interest" description="Disordered" evidence="1">
    <location>
        <begin position="16"/>
        <end position="52"/>
    </location>
</feature>
<protein>
    <submittedName>
        <fullName evidence="2">Uncharacterized protein</fullName>
    </submittedName>
</protein>
<feature type="compositionally biased region" description="Polar residues" evidence="1">
    <location>
        <begin position="37"/>
        <end position="46"/>
    </location>
</feature>
<accession>A0A9P9DE37</accession>
<name>A0A9P9DE37_9HYPO</name>
<comment type="caution">
    <text evidence="2">The sequence shown here is derived from an EMBL/GenBank/DDBJ whole genome shotgun (WGS) entry which is preliminary data.</text>
</comment>
<reference evidence="2" key="1">
    <citation type="journal article" date="2021" name="Nat. Commun.">
        <title>Genetic determinants of endophytism in the Arabidopsis root mycobiome.</title>
        <authorList>
            <person name="Mesny F."/>
            <person name="Miyauchi S."/>
            <person name="Thiergart T."/>
            <person name="Pickel B."/>
            <person name="Atanasova L."/>
            <person name="Karlsson M."/>
            <person name="Huettel B."/>
            <person name="Barry K.W."/>
            <person name="Haridas S."/>
            <person name="Chen C."/>
            <person name="Bauer D."/>
            <person name="Andreopoulos W."/>
            <person name="Pangilinan J."/>
            <person name="LaButti K."/>
            <person name="Riley R."/>
            <person name="Lipzen A."/>
            <person name="Clum A."/>
            <person name="Drula E."/>
            <person name="Henrissat B."/>
            <person name="Kohler A."/>
            <person name="Grigoriev I.V."/>
            <person name="Martin F.M."/>
            <person name="Hacquard S."/>
        </authorList>
    </citation>
    <scope>NUCLEOTIDE SEQUENCE</scope>
    <source>
        <strain evidence="2">MPI-CAGE-AT-0147</strain>
    </source>
</reference>
<dbReference type="Proteomes" id="UP000738349">
    <property type="component" value="Unassembled WGS sequence"/>
</dbReference>